<evidence type="ECO:0000313" key="4">
    <source>
        <dbReference type="Proteomes" id="UP000262029"/>
    </source>
</evidence>
<dbReference type="SUPFAM" id="SSF52540">
    <property type="entry name" value="P-loop containing nucleoside triphosphate hydrolases"/>
    <property type="match status" value="1"/>
</dbReference>
<gene>
    <name evidence="2" type="ORF">ASKIR_1948</name>
    <name evidence="3" type="ORF">CP959_09155</name>
</gene>
<dbReference type="CDD" id="cd19481">
    <property type="entry name" value="RecA-like_protease"/>
    <property type="match status" value="1"/>
</dbReference>
<dbReference type="RefSeq" id="WP_115588067.1">
    <property type="nucleotide sequence ID" value="NZ_CP032099.1"/>
</dbReference>
<dbReference type="PANTHER" id="PTHR23077:SF198">
    <property type="entry name" value="ATP-DEPENDENT ZINC METALLOPROTEASE FTSH"/>
    <property type="match status" value="1"/>
</dbReference>
<dbReference type="GO" id="GO:0016887">
    <property type="term" value="F:ATP hydrolysis activity"/>
    <property type="evidence" value="ECO:0007669"/>
    <property type="project" value="InterPro"/>
</dbReference>
<dbReference type="AlphaFoldDB" id="A0AAD0SNF6"/>
<dbReference type="EMBL" id="CP032099">
    <property type="protein sequence ID" value="AXX85715.1"/>
    <property type="molecule type" value="Genomic_DNA"/>
</dbReference>
<accession>A0AAD0SNF6</accession>
<sequence length="328" mass="37468">MAKASQLKALIKSHYDNDYTRFDTLSLQVAAHEATLGNNSLALEVKKLVDNSKKNRTVEAINSNNVKLYNNTIDELFIHSRPILDMSEIILSTSNHDKIVKILNEYNNQEKLKKHGLKHRRKILLSGHPGTGKTMSASIIASELHLPLYVIQIDKIITKFMGETGAKLRQIFKMIEMQKGVYFFDEFDSIGTDRSKDNEVGEMRRVLNSFLQFLENDNSDSLIITATNNIALLDRALFRRFDDILYYDIPTKEEILKLLKLRLQSFTVNFDLESILPKASGLSHADIVKTCNDAIKEAIINDKKYVSKTSLIHNFEIIKESYKKISEA</sequence>
<proteinExistence type="predicted"/>
<keyword evidence="2" id="KW-0547">Nucleotide-binding</keyword>
<dbReference type="GeneID" id="61751689"/>
<dbReference type="Gene3D" id="3.40.50.300">
    <property type="entry name" value="P-loop containing nucleotide triphosphate hydrolases"/>
    <property type="match status" value="1"/>
</dbReference>
<protein>
    <submittedName>
        <fullName evidence="2">ATP-binding protein (AAA domain)</fullName>
    </submittedName>
    <submittedName>
        <fullName evidence="3">ATPase</fullName>
    </submittedName>
</protein>
<evidence type="ECO:0000259" key="1">
    <source>
        <dbReference type="SMART" id="SM00382"/>
    </source>
</evidence>
<dbReference type="Proteomes" id="UP000262029">
    <property type="component" value="Chromosome"/>
</dbReference>
<evidence type="ECO:0000313" key="5">
    <source>
        <dbReference type="Proteomes" id="UP000290580"/>
    </source>
</evidence>
<dbReference type="Proteomes" id="UP000290580">
    <property type="component" value="Unassembled WGS sequence"/>
</dbReference>
<dbReference type="SMART" id="SM00382">
    <property type="entry name" value="AAA"/>
    <property type="match status" value="1"/>
</dbReference>
<evidence type="ECO:0000313" key="2">
    <source>
        <dbReference type="EMBL" id="AXX85715.1"/>
    </source>
</evidence>
<dbReference type="EMBL" id="NXIC01000007">
    <property type="protein sequence ID" value="RXI25114.1"/>
    <property type="molecule type" value="Genomic_DNA"/>
</dbReference>
<evidence type="ECO:0000313" key="3">
    <source>
        <dbReference type="EMBL" id="RXI25114.1"/>
    </source>
</evidence>
<dbReference type="PANTHER" id="PTHR23077">
    <property type="entry name" value="AAA-FAMILY ATPASE"/>
    <property type="match status" value="1"/>
</dbReference>
<dbReference type="InterPro" id="IPR003959">
    <property type="entry name" value="ATPase_AAA_core"/>
</dbReference>
<keyword evidence="2" id="KW-0067">ATP-binding</keyword>
<dbReference type="Pfam" id="PF00004">
    <property type="entry name" value="AAA"/>
    <property type="match status" value="1"/>
</dbReference>
<name>A0AAD0SNF6_9BACT</name>
<dbReference type="InterPro" id="IPR050168">
    <property type="entry name" value="AAA_ATPase_domain"/>
</dbReference>
<reference evidence="2 4" key="2">
    <citation type="submission" date="2018-08" db="EMBL/GenBank/DDBJ databases">
        <title>Complete genome of the Arcobacter skirrowii type strain LMG 6621.</title>
        <authorList>
            <person name="Miller W.G."/>
            <person name="Yee E."/>
            <person name="Bono J.L."/>
        </authorList>
    </citation>
    <scope>NUCLEOTIDE SEQUENCE [LARGE SCALE GENOMIC DNA]</scope>
    <source>
        <strain evidence="2 4">CCUG 10374</strain>
    </source>
</reference>
<reference evidence="3 5" key="1">
    <citation type="submission" date="2017-09" db="EMBL/GenBank/DDBJ databases">
        <title>Genomics of the genus Arcobacter.</title>
        <authorList>
            <person name="Perez-Cataluna A."/>
            <person name="Figueras M.J."/>
            <person name="Salas-Masso N."/>
        </authorList>
    </citation>
    <scope>NUCLEOTIDE SEQUENCE [LARGE SCALE GENOMIC DNA]</scope>
    <source>
        <strain evidence="3 5">LMG 6621</strain>
    </source>
</reference>
<dbReference type="GO" id="GO:0005524">
    <property type="term" value="F:ATP binding"/>
    <property type="evidence" value="ECO:0007669"/>
    <property type="project" value="UniProtKB-KW"/>
</dbReference>
<feature type="domain" description="AAA+ ATPase" evidence="1">
    <location>
        <begin position="119"/>
        <end position="251"/>
    </location>
</feature>
<organism evidence="2 4">
    <name type="scientific">Aliarcobacter skirrowii CCUG 10374</name>
    <dbReference type="NCBI Taxonomy" id="1032239"/>
    <lineage>
        <taxon>Bacteria</taxon>
        <taxon>Pseudomonadati</taxon>
        <taxon>Campylobacterota</taxon>
        <taxon>Epsilonproteobacteria</taxon>
        <taxon>Campylobacterales</taxon>
        <taxon>Arcobacteraceae</taxon>
        <taxon>Aliarcobacter</taxon>
    </lineage>
</organism>
<keyword evidence="5" id="KW-1185">Reference proteome</keyword>
<dbReference type="InterPro" id="IPR003593">
    <property type="entry name" value="AAA+_ATPase"/>
</dbReference>
<dbReference type="InterPro" id="IPR027417">
    <property type="entry name" value="P-loop_NTPase"/>
</dbReference>